<gene>
    <name evidence="5" type="ORF">T7987_07925</name>
</gene>
<dbReference type="InterPro" id="IPR013762">
    <property type="entry name" value="Integrase-like_cat_sf"/>
</dbReference>
<organism evidence="5 6">
    <name type="scientific">Sulfitobacter faviae</name>
    <dbReference type="NCBI Taxonomy" id="1775881"/>
    <lineage>
        <taxon>Bacteria</taxon>
        <taxon>Pseudomonadati</taxon>
        <taxon>Pseudomonadota</taxon>
        <taxon>Alphaproteobacteria</taxon>
        <taxon>Rhodobacterales</taxon>
        <taxon>Roseobacteraceae</taxon>
        <taxon>Sulfitobacter</taxon>
    </lineage>
</organism>
<reference evidence="5 6" key="1">
    <citation type="submission" date="2023-11" db="EMBL/GenBank/DDBJ databases">
        <title>From the Deep-Sea to the Surface: Bacterial Genomes Isolated from the Moytirra Hydrothermal Vent Plume.</title>
        <authorList>
            <person name="Major S.R."/>
        </authorList>
    </citation>
    <scope>NUCLEOTIDE SEQUENCE [LARGE SCALE GENOMIC DNA]</scope>
    <source>
        <strain evidence="5 6">OXR-9</strain>
    </source>
</reference>
<proteinExistence type="inferred from homology"/>
<evidence type="ECO:0000313" key="6">
    <source>
        <dbReference type="Proteomes" id="UP001326567"/>
    </source>
</evidence>
<protein>
    <submittedName>
        <fullName evidence="5">Tyrosine-type recombinase/integrase</fullName>
    </submittedName>
</protein>
<dbReference type="PANTHER" id="PTHR30629">
    <property type="entry name" value="PROPHAGE INTEGRASE"/>
    <property type="match status" value="1"/>
</dbReference>
<keyword evidence="3" id="KW-0233">DNA recombination</keyword>
<evidence type="ECO:0000256" key="2">
    <source>
        <dbReference type="ARBA" id="ARBA00022908"/>
    </source>
</evidence>
<dbReference type="EMBL" id="CP139725">
    <property type="protein sequence ID" value="WPZ23148.1"/>
    <property type="molecule type" value="Genomic_DNA"/>
</dbReference>
<sequence length="363" mass="40605">MVTDVRKNYPGLTVERLPSGKERLRVRVEGKPNRKIRLNVDLDHPKFSEHYWSARAGIQLPFEPETTAVRHSIQWLTDKYLAHLQRMVDAQQASPATLRKRKSQLNWLCSFATEDGDAYGEMSLSAPSAAFVRARDARAATPAEADNIIKAARSMYKWACDVGHAEVNPLIGVGKIHRSQGGATPWTVDDLRKFKERHPKGSMAHLALTLHMFTGARSGDAIWLGRGQEFESHGMRWLGWQPRKRGAAYVEIPVAPPLSEAVAAVARIGEAFILNEYGKPFKNADSYRNWLRKRCDEAGLSSRSSHGIRKALAELLAEEGCSEHQIMAVLSHTQPSTSAIYTKDAERRVLAAEAMRAINGFEW</sequence>
<keyword evidence="6" id="KW-1185">Reference proteome</keyword>
<evidence type="ECO:0000256" key="1">
    <source>
        <dbReference type="ARBA" id="ARBA00008857"/>
    </source>
</evidence>
<name>A0ABZ0V370_9RHOB</name>
<evidence type="ECO:0000256" key="3">
    <source>
        <dbReference type="ARBA" id="ARBA00023172"/>
    </source>
</evidence>
<dbReference type="InterPro" id="IPR011010">
    <property type="entry name" value="DNA_brk_join_enz"/>
</dbReference>
<dbReference type="Pfam" id="PF00589">
    <property type="entry name" value="Phage_integrase"/>
    <property type="match status" value="1"/>
</dbReference>
<evidence type="ECO:0000313" key="5">
    <source>
        <dbReference type="EMBL" id="WPZ23148.1"/>
    </source>
</evidence>
<dbReference type="RefSeq" id="WP_322329624.1">
    <property type="nucleotide sequence ID" value="NZ_CP139725.1"/>
</dbReference>
<evidence type="ECO:0000259" key="4">
    <source>
        <dbReference type="PROSITE" id="PS51898"/>
    </source>
</evidence>
<dbReference type="InterPro" id="IPR050808">
    <property type="entry name" value="Phage_Integrase"/>
</dbReference>
<feature type="domain" description="Tyr recombinase" evidence="4">
    <location>
        <begin position="181"/>
        <end position="354"/>
    </location>
</feature>
<comment type="similarity">
    <text evidence="1">Belongs to the 'phage' integrase family.</text>
</comment>
<dbReference type="SUPFAM" id="SSF56349">
    <property type="entry name" value="DNA breaking-rejoining enzymes"/>
    <property type="match status" value="1"/>
</dbReference>
<dbReference type="Proteomes" id="UP001326567">
    <property type="component" value="Chromosome"/>
</dbReference>
<accession>A0ABZ0V370</accession>
<dbReference type="PROSITE" id="PS51898">
    <property type="entry name" value="TYR_RECOMBINASE"/>
    <property type="match status" value="1"/>
</dbReference>
<dbReference type="InterPro" id="IPR002104">
    <property type="entry name" value="Integrase_catalytic"/>
</dbReference>
<dbReference type="Gene3D" id="1.10.443.10">
    <property type="entry name" value="Intergrase catalytic core"/>
    <property type="match status" value="1"/>
</dbReference>
<dbReference type="PANTHER" id="PTHR30629:SF2">
    <property type="entry name" value="PROPHAGE INTEGRASE INTS-RELATED"/>
    <property type="match status" value="1"/>
</dbReference>
<keyword evidence="2" id="KW-0229">DNA integration</keyword>